<dbReference type="PANTHER" id="PTHR43780:SF2">
    <property type="entry name" value="1-AMINOCYCLOPROPANE-1-CARBOXYLATE DEAMINASE-RELATED"/>
    <property type="match status" value="1"/>
</dbReference>
<accession>A0ABD3M3X0</accession>
<proteinExistence type="inferred from homology"/>
<evidence type="ECO:0000256" key="4">
    <source>
        <dbReference type="SAM" id="MobiDB-lite"/>
    </source>
</evidence>
<dbReference type="SUPFAM" id="SSF53686">
    <property type="entry name" value="Tryptophan synthase beta subunit-like PLP-dependent enzymes"/>
    <property type="match status" value="2"/>
</dbReference>
<dbReference type="Proteomes" id="UP001530293">
    <property type="component" value="Unassembled WGS sequence"/>
</dbReference>
<dbReference type="InterPro" id="IPR027278">
    <property type="entry name" value="ACCD_DCysDesulf"/>
</dbReference>
<evidence type="ECO:0000313" key="6">
    <source>
        <dbReference type="Proteomes" id="UP001530293"/>
    </source>
</evidence>
<dbReference type="InterPro" id="IPR036052">
    <property type="entry name" value="TrpB-like_PALP_sf"/>
</dbReference>
<evidence type="ECO:0000256" key="3">
    <source>
        <dbReference type="ARBA" id="ARBA00022898"/>
    </source>
</evidence>
<keyword evidence="3" id="KW-0663">Pyridoxal phosphate</keyword>
<evidence type="ECO:0008006" key="7">
    <source>
        <dbReference type="Google" id="ProtNLM"/>
    </source>
</evidence>
<comment type="similarity">
    <text evidence="2">Belongs to the ACC deaminase/D-cysteine desulfhydrase family.</text>
</comment>
<dbReference type="AlphaFoldDB" id="A0ABD3M3X0"/>
<sequence length="535" mass="59120">MIYCLHVHGFDNPAVRTLLLAATTIGEKSYSSAFQSQFPYQQIVPPNPFPSPPNISYCRPPRRRIASCASSLQLQQSASVQQAPTSTGWINLDTLTLRQTAQNQFNKVNDNNFIEEESDTKVIYPSPSIVERILIRDRLVYVKRDDALHLPCSNISGNKARKFLSLNNIPAIEFPDVIVSYGGPQSNAMVALAATVSSKNTELTLGLGDDDWLTSSEGDTRNNMLSQLDLAEEEDEGDGQNNDGYEPSSTNNAQTSSDVHKKRFIYYTKPMPRYLKKNPNGNLLRAMALDMEVRTLSHDEYTNLFGGLHGGSVLAPADLEPPVPGRSLWVPQGGACRIAQPGSDVLAGEIVDFWSKNGKGMPLAVCIPGGTCTTALLLHRSINRILGQRRANRNEPLDIRVVVIPCVGDDEYAVRQMISLDKSVGGNGRREDMPWVLKPRMDIDYGSARRRSKGYFTFGEPARAILQTFDEMNEHGLSLDLLYGAPAFNLLLQHWTSRSAECPIAGRQVMYIHTGGLEGVASQLTRYKHKGLVEP</sequence>
<protein>
    <recommendedName>
        <fullName evidence="7">1-aminocyclopropane-1-carboxylate deaminase</fullName>
    </recommendedName>
</protein>
<dbReference type="EMBL" id="JALLBG020000226">
    <property type="protein sequence ID" value="KAL3758710.1"/>
    <property type="molecule type" value="Genomic_DNA"/>
</dbReference>
<dbReference type="GO" id="GO:0016829">
    <property type="term" value="F:lyase activity"/>
    <property type="evidence" value="ECO:0007669"/>
    <property type="project" value="UniProtKB-ARBA"/>
</dbReference>
<comment type="caution">
    <text evidence="5">The sequence shown here is derived from an EMBL/GenBank/DDBJ whole genome shotgun (WGS) entry which is preliminary data.</text>
</comment>
<reference evidence="5 6" key="1">
    <citation type="submission" date="2024-10" db="EMBL/GenBank/DDBJ databases">
        <title>Updated reference genomes for cyclostephanoid diatoms.</title>
        <authorList>
            <person name="Roberts W.R."/>
            <person name="Alverson A.J."/>
        </authorList>
    </citation>
    <scope>NUCLEOTIDE SEQUENCE [LARGE SCALE GENOMIC DNA]</scope>
    <source>
        <strain evidence="5 6">AJA232-27</strain>
    </source>
</reference>
<comment type="cofactor">
    <cofactor evidence="1">
        <name>pyridoxal 5'-phosphate</name>
        <dbReference type="ChEBI" id="CHEBI:597326"/>
    </cofactor>
</comment>
<name>A0ABD3M3X0_9STRA</name>
<dbReference type="PANTHER" id="PTHR43780">
    <property type="entry name" value="1-AMINOCYCLOPROPANE-1-CARBOXYLATE DEAMINASE-RELATED"/>
    <property type="match status" value="1"/>
</dbReference>
<keyword evidence="6" id="KW-1185">Reference proteome</keyword>
<evidence type="ECO:0000256" key="1">
    <source>
        <dbReference type="ARBA" id="ARBA00001933"/>
    </source>
</evidence>
<dbReference type="Gene3D" id="3.40.50.1100">
    <property type="match status" value="3"/>
</dbReference>
<evidence type="ECO:0000256" key="2">
    <source>
        <dbReference type="ARBA" id="ARBA00008639"/>
    </source>
</evidence>
<feature type="compositionally biased region" description="Polar residues" evidence="4">
    <location>
        <begin position="247"/>
        <end position="257"/>
    </location>
</feature>
<feature type="region of interest" description="Disordered" evidence="4">
    <location>
        <begin position="232"/>
        <end position="257"/>
    </location>
</feature>
<evidence type="ECO:0000313" key="5">
    <source>
        <dbReference type="EMBL" id="KAL3758710.1"/>
    </source>
</evidence>
<gene>
    <name evidence="5" type="ORF">ACHAWU_001437</name>
</gene>
<organism evidence="5 6">
    <name type="scientific">Discostella pseudostelligera</name>
    <dbReference type="NCBI Taxonomy" id="259834"/>
    <lineage>
        <taxon>Eukaryota</taxon>
        <taxon>Sar</taxon>
        <taxon>Stramenopiles</taxon>
        <taxon>Ochrophyta</taxon>
        <taxon>Bacillariophyta</taxon>
        <taxon>Coscinodiscophyceae</taxon>
        <taxon>Thalassiosirophycidae</taxon>
        <taxon>Stephanodiscales</taxon>
        <taxon>Stephanodiscaceae</taxon>
        <taxon>Discostella</taxon>
    </lineage>
</organism>